<feature type="domain" description="C2H2-type" evidence="6">
    <location>
        <begin position="189"/>
        <end position="219"/>
    </location>
</feature>
<dbReference type="PANTHER" id="PTHR23235:SF158">
    <property type="entry name" value="C2H2-TYPE DOMAIN-CONTAINING PROTEIN"/>
    <property type="match status" value="1"/>
</dbReference>
<keyword evidence="8" id="KW-1185">Reference proteome</keyword>
<sequence>MRKILLLREPTDVCLECFDKLNILKIYFYKALIRNLNGKMRSERQPLSTENDEEKTEEEKKEQEEQNPKVEHAHDYTCLCEACQSKYGSLPLLLQVIEQKSQMEKTESSPQFEPQPSTSSSQEPQFKTSKKVLVCQYCKKNFTHRGDYNKHLRKHTKEQPFTCQICKRKFAHTSNLQRHYRLHSGQRPFVCANCDKKFSRKDKLESHMRSKFCKKSHSS</sequence>
<keyword evidence="3" id="KW-0862">Zinc</keyword>
<dbReference type="EMBL" id="JAPWTJ010000565">
    <property type="protein sequence ID" value="KAJ8977285.1"/>
    <property type="molecule type" value="Genomic_DNA"/>
</dbReference>
<dbReference type="InterPro" id="IPR036236">
    <property type="entry name" value="Znf_C2H2_sf"/>
</dbReference>
<dbReference type="InterPro" id="IPR013087">
    <property type="entry name" value="Znf_C2H2_type"/>
</dbReference>
<evidence type="ECO:0000256" key="1">
    <source>
        <dbReference type="ARBA" id="ARBA00022723"/>
    </source>
</evidence>
<evidence type="ECO:0000256" key="4">
    <source>
        <dbReference type="PROSITE-ProRule" id="PRU00042"/>
    </source>
</evidence>
<name>A0ABQ9JIE0_9CUCU</name>
<evidence type="ECO:0000313" key="7">
    <source>
        <dbReference type="EMBL" id="KAJ8977285.1"/>
    </source>
</evidence>
<proteinExistence type="predicted"/>
<feature type="region of interest" description="Disordered" evidence="5">
    <location>
        <begin position="42"/>
        <end position="69"/>
    </location>
</feature>
<gene>
    <name evidence="7" type="ORF">NQ317_015570</name>
</gene>
<evidence type="ECO:0000256" key="2">
    <source>
        <dbReference type="ARBA" id="ARBA00022771"/>
    </source>
</evidence>
<evidence type="ECO:0000256" key="3">
    <source>
        <dbReference type="ARBA" id="ARBA00022833"/>
    </source>
</evidence>
<comment type="caution">
    <text evidence="7">The sequence shown here is derived from an EMBL/GenBank/DDBJ whole genome shotgun (WGS) entry which is preliminary data.</text>
</comment>
<evidence type="ECO:0000259" key="6">
    <source>
        <dbReference type="PROSITE" id="PS50157"/>
    </source>
</evidence>
<feature type="compositionally biased region" description="Basic and acidic residues" evidence="5">
    <location>
        <begin position="57"/>
        <end position="69"/>
    </location>
</feature>
<evidence type="ECO:0000313" key="8">
    <source>
        <dbReference type="Proteomes" id="UP001162164"/>
    </source>
</evidence>
<feature type="compositionally biased region" description="Low complexity" evidence="5">
    <location>
        <begin position="108"/>
        <end position="125"/>
    </location>
</feature>
<dbReference type="PROSITE" id="PS00028">
    <property type="entry name" value="ZINC_FINGER_C2H2_1"/>
    <property type="match status" value="2"/>
</dbReference>
<dbReference type="SMART" id="SM00355">
    <property type="entry name" value="ZnF_C2H2"/>
    <property type="match status" value="3"/>
</dbReference>
<feature type="region of interest" description="Disordered" evidence="5">
    <location>
        <begin position="104"/>
        <end position="125"/>
    </location>
</feature>
<dbReference type="PANTHER" id="PTHR23235">
    <property type="entry name" value="KRUEPPEL-LIKE TRANSCRIPTION FACTOR"/>
    <property type="match status" value="1"/>
</dbReference>
<evidence type="ECO:0000256" key="5">
    <source>
        <dbReference type="SAM" id="MobiDB-lite"/>
    </source>
</evidence>
<accession>A0ABQ9JIE0</accession>
<protein>
    <recommendedName>
        <fullName evidence="6">C2H2-type domain-containing protein</fullName>
    </recommendedName>
</protein>
<dbReference type="Proteomes" id="UP001162164">
    <property type="component" value="Unassembled WGS sequence"/>
</dbReference>
<reference evidence="7" key="1">
    <citation type="journal article" date="2023" name="Insect Mol. Biol.">
        <title>Genome sequencing provides insights into the evolution of gene families encoding plant cell wall-degrading enzymes in longhorned beetles.</title>
        <authorList>
            <person name="Shin N.R."/>
            <person name="Okamura Y."/>
            <person name="Kirsch R."/>
            <person name="Pauchet Y."/>
        </authorList>
    </citation>
    <scope>NUCLEOTIDE SEQUENCE</scope>
    <source>
        <strain evidence="7">MMC_N1</strain>
    </source>
</reference>
<keyword evidence="1" id="KW-0479">Metal-binding</keyword>
<feature type="domain" description="C2H2-type" evidence="6">
    <location>
        <begin position="133"/>
        <end position="160"/>
    </location>
</feature>
<dbReference type="Gene3D" id="3.30.160.60">
    <property type="entry name" value="Classic Zinc Finger"/>
    <property type="match status" value="3"/>
</dbReference>
<dbReference type="PROSITE" id="PS50157">
    <property type="entry name" value="ZINC_FINGER_C2H2_2"/>
    <property type="match status" value="3"/>
</dbReference>
<feature type="domain" description="C2H2-type" evidence="6">
    <location>
        <begin position="161"/>
        <end position="188"/>
    </location>
</feature>
<keyword evidence="2 4" id="KW-0863">Zinc-finger</keyword>
<organism evidence="7 8">
    <name type="scientific">Molorchus minor</name>
    <dbReference type="NCBI Taxonomy" id="1323400"/>
    <lineage>
        <taxon>Eukaryota</taxon>
        <taxon>Metazoa</taxon>
        <taxon>Ecdysozoa</taxon>
        <taxon>Arthropoda</taxon>
        <taxon>Hexapoda</taxon>
        <taxon>Insecta</taxon>
        <taxon>Pterygota</taxon>
        <taxon>Neoptera</taxon>
        <taxon>Endopterygota</taxon>
        <taxon>Coleoptera</taxon>
        <taxon>Polyphaga</taxon>
        <taxon>Cucujiformia</taxon>
        <taxon>Chrysomeloidea</taxon>
        <taxon>Cerambycidae</taxon>
        <taxon>Lamiinae</taxon>
        <taxon>Monochamini</taxon>
        <taxon>Molorchus</taxon>
    </lineage>
</organism>
<dbReference type="Pfam" id="PF00096">
    <property type="entry name" value="zf-C2H2"/>
    <property type="match status" value="3"/>
</dbReference>
<dbReference type="SUPFAM" id="SSF57667">
    <property type="entry name" value="beta-beta-alpha zinc fingers"/>
    <property type="match status" value="2"/>
</dbReference>